<evidence type="ECO:0000256" key="3">
    <source>
        <dbReference type="ARBA" id="ARBA00023163"/>
    </source>
</evidence>
<dbReference type="GO" id="GO:0003700">
    <property type="term" value="F:DNA-binding transcription factor activity"/>
    <property type="evidence" value="ECO:0007669"/>
    <property type="project" value="InterPro"/>
</dbReference>
<keyword evidence="3" id="KW-0804">Transcription</keyword>
<reference evidence="6 7" key="1">
    <citation type="submission" date="2018-12" db="EMBL/GenBank/DDBJ databases">
        <title>Bacillus ochoae sp. nov., Paenibacillus whitsoniae sp. nov., Paenibacillus spiritus sp. nov. Isolated from the Mars Exploration Rover during spacecraft assembly.</title>
        <authorList>
            <person name="Seuylemezian A."/>
            <person name="Vaishampayan P."/>
        </authorList>
    </citation>
    <scope>NUCLEOTIDE SEQUENCE [LARGE SCALE GENOMIC DNA]</scope>
    <source>
        <strain evidence="6 7">MER 54</strain>
    </source>
</reference>
<dbReference type="InterPro" id="IPR009057">
    <property type="entry name" value="Homeodomain-like_sf"/>
</dbReference>
<dbReference type="PANTHER" id="PTHR43280">
    <property type="entry name" value="ARAC-FAMILY TRANSCRIPTIONAL REGULATOR"/>
    <property type="match status" value="1"/>
</dbReference>
<evidence type="ECO:0000259" key="5">
    <source>
        <dbReference type="PROSITE" id="PS01124"/>
    </source>
</evidence>
<dbReference type="AlphaFoldDB" id="A0A430J799"/>
<dbReference type="InterPro" id="IPR020449">
    <property type="entry name" value="Tscrpt_reg_AraC-type_HTH"/>
</dbReference>
<dbReference type="Pfam" id="PF12833">
    <property type="entry name" value="HTH_18"/>
    <property type="match status" value="1"/>
</dbReference>
<keyword evidence="4" id="KW-1133">Transmembrane helix</keyword>
<organism evidence="6 7">
    <name type="scientific">Paenibacillus whitsoniae</name>
    <dbReference type="NCBI Taxonomy" id="2496558"/>
    <lineage>
        <taxon>Bacteria</taxon>
        <taxon>Bacillati</taxon>
        <taxon>Bacillota</taxon>
        <taxon>Bacilli</taxon>
        <taxon>Bacillales</taxon>
        <taxon>Paenibacillaceae</taxon>
        <taxon>Paenibacillus</taxon>
    </lineage>
</organism>
<dbReference type="SMART" id="SM00342">
    <property type="entry name" value="HTH_ARAC"/>
    <property type="match status" value="1"/>
</dbReference>
<dbReference type="OrthoDB" id="2517743at2"/>
<proteinExistence type="predicted"/>
<evidence type="ECO:0000313" key="7">
    <source>
        <dbReference type="Proteomes" id="UP000276128"/>
    </source>
</evidence>
<dbReference type="PANTHER" id="PTHR43280:SF28">
    <property type="entry name" value="HTH-TYPE TRANSCRIPTIONAL ACTIVATOR RHAS"/>
    <property type="match status" value="1"/>
</dbReference>
<protein>
    <submittedName>
        <fullName evidence="6">Helix-turn-helix domain-containing protein</fullName>
    </submittedName>
</protein>
<keyword evidence="7" id="KW-1185">Reference proteome</keyword>
<dbReference type="Gene3D" id="1.10.10.60">
    <property type="entry name" value="Homeodomain-like"/>
    <property type="match status" value="2"/>
</dbReference>
<evidence type="ECO:0000256" key="4">
    <source>
        <dbReference type="SAM" id="Phobius"/>
    </source>
</evidence>
<dbReference type="InterPro" id="IPR018060">
    <property type="entry name" value="HTH_AraC"/>
</dbReference>
<dbReference type="Gene3D" id="3.30.450.20">
    <property type="entry name" value="PAS domain"/>
    <property type="match status" value="1"/>
</dbReference>
<feature type="transmembrane region" description="Helical" evidence="4">
    <location>
        <begin position="12"/>
        <end position="35"/>
    </location>
</feature>
<sequence length="773" mass="88206">MNRVQNQWMKKMITGLIMLLFLSVTVSAVLSYFIFTNDLKERLIGTNMELLEHMEQKLELVLKNVDNEAIQLVQYDEVKKFFDDNLPQGERTSNDYRVGSHIDRLIRSDDYLFSVDLYSYSQDRLVSGDILTEELRLRDYAWISHFAQYDGYSDWLASRKVLISNSSFPIYRNVVTLVRTYPLIHSSGARKGAVAVNLKEEMLLPLIHHEEDAQGLNLVLDKEGRVVIHQDQSQLGENLGSIPFVAQIAAEGKNAGTFKTKLNNRVSTVFYKVNPYTGWRIVRIVSDIEMNKPLLVIRNTLAVLSGVILLLAVVLALAVGRWTFKPLNRFLGNLALRLNAQFPQELSGGGEASLRLMESRFEDILENSEQLRKQVRETKPILKWQLIMELLSNYKINIANTRQYMDMLGMQLDMNRFVVLAAEFDQRHELTPRDVHLYNYALCNIAEELIHAEGKGMAIELENGCCAILMSFSDGDGEAELRAGVVAELIKNYVMENFNRTVTIGVGGLAGSAEEIHLSFRQACDVLAYRLILGGNTVITRDDVQIGESALLYRLIAMTDGMMDSLKLLDGEKLIAQMDRWFDAFTQYGIPPEMIRQINLQCLMKAVLVAGEAGVEPAQLRMPQEMRTSLHQYESLEDMKRFMLETLRECMEAIRQKRSSREKNDLIEKVLAYIHGNYGRAELSLNLLADEFRVSLSHLSKLFKEQTESNFIDYLMNLRISQAKKLLTETEGRIRDIAEAVGYSNVNSFVRIFKKLTALTPTEYREHGKKDSV</sequence>
<evidence type="ECO:0000256" key="1">
    <source>
        <dbReference type="ARBA" id="ARBA00023015"/>
    </source>
</evidence>
<dbReference type="PROSITE" id="PS01124">
    <property type="entry name" value="HTH_ARAC_FAMILY_2"/>
    <property type="match status" value="1"/>
</dbReference>
<accession>A0A430J799</accession>
<keyword evidence="2" id="KW-0238">DNA-binding</keyword>
<dbReference type="Proteomes" id="UP000276128">
    <property type="component" value="Unassembled WGS sequence"/>
</dbReference>
<evidence type="ECO:0000313" key="6">
    <source>
        <dbReference type="EMBL" id="RTE05416.1"/>
    </source>
</evidence>
<keyword evidence="4" id="KW-0812">Transmembrane</keyword>
<keyword evidence="4" id="KW-0472">Membrane</keyword>
<feature type="domain" description="HTH araC/xylS-type" evidence="5">
    <location>
        <begin position="668"/>
        <end position="767"/>
    </location>
</feature>
<dbReference type="PROSITE" id="PS00041">
    <property type="entry name" value="HTH_ARAC_FAMILY_1"/>
    <property type="match status" value="1"/>
</dbReference>
<comment type="caution">
    <text evidence="6">The sequence shown here is derived from an EMBL/GenBank/DDBJ whole genome shotgun (WGS) entry which is preliminary data.</text>
</comment>
<name>A0A430J799_9BACL</name>
<feature type="transmembrane region" description="Helical" evidence="4">
    <location>
        <begin position="301"/>
        <end position="320"/>
    </location>
</feature>
<dbReference type="InterPro" id="IPR041522">
    <property type="entry name" value="CdaR_GGDEF"/>
</dbReference>
<dbReference type="GO" id="GO:0043565">
    <property type="term" value="F:sequence-specific DNA binding"/>
    <property type="evidence" value="ECO:0007669"/>
    <property type="project" value="InterPro"/>
</dbReference>
<dbReference type="InterPro" id="IPR018062">
    <property type="entry name" value="HTH_AraC-typ_CS"/>
</dbReference>
<dbReference type="SUPFAM" id="SSF46689">
    <property type="entry name" value="Homeodomain-like"/>
    <property type="match status" value="1"/>
</dbReference>
<dbReference type="PRINTS" id="PR00032">
    <property type="entry name" value="HTHARAC"/>
</dbReference>
<keyword evidence="1" id="KW-0805">Transcription regulation</keyword>
<evidence type="ECO:0000256" key="2">
    <source>
        <dbReference type="ARBA" id="ARBA00023125"/>
    </source>
</evidence>
<dbReference type="Pfam" id="PF17853">
    <property type="entry name" value="GGDEF_2"/>
    <property type="match status" value="1"/>
</dbReference>
<dbReference type="EMBL" id="RXHU01000082">
    <property type="protein sequence ID" value="RTE05416.1"/>
    <property type="molecule type" value="Genomic_DNA"/>
</dbReference>
<gene>
    <name evidence="6" type="ORF">EJQ19_24590</name>
</gene>